<dbReference type="PaxDb" id="537011-PREVCOP_05818"/>
<organism evidence="1 2">
    <name type="scientific">Segatella copri DSM 18205</name>
    <dbReference type="NCBI Taxonomy" id="537011"/>
    <lineage>
        <taxon>Bacteria</taxon>
        <taxon>Pseudomonadati</taxon>
        <taxon>Bacteroidota</taxon>
        <taxon>Bacteroidia</taxon>
        <taxon>Bacteroidales</taxon>
        <taxon>Prevotellaceae</taxon>
        <taxon>Segatella</taxon>
    </lineage>
</organism>
<gene>
    <name evidence="1" type="ORF">PREVCOP_05818</name>
</gene>
<keyword evidence="2" id="KW-1185">Reference proteome</keyword>
<dbReference type="STRING" id="537011.PREVCOP_05818"/>
<reference evidence="1" key="1">
    <citation type="submission" date="2009-11" db="EMBL/GenBank/DDBJ databases">
        <authorList>
            <person name="Weinstock G."/>
            <person name="Sodergren E."/>
            <person name="Clifton S."/>
            <person name="Fulton L."/>
            <person name="Fulton B."/>
            <person name="Courtney L."/>
            <person name="Fronick C."/>
            <person name="Harrison M."/>
            <person name="Strong C."/>
            <person name="Farmer C."/>
            <person name="Delahaunty K."/>
            <person name="Markovic C."/>
            <person name="Hall O."/>
            <person name="Minx P."/>
            <person name="Tomlinson C."/>
            <person name="Mitreva M."/>
            <person name="Nelson J."/>
            <person name="Hou S."/>
            <person name="Wollam A."/>
            <person name="Pepin K.H."/>
            <person name="Johnson M."/>
            <person name="Bhonagiri V."/>
            <person name="Nash W.E."/>
            <person name="Warren W."/>
            <person name="Chinwalla A."/>
            <person name="Mardis E.R."/>
            <person name="Wilson R.K."/>
        </authorList>
    </citation>
    <scope>NUCLEOTIDE SEQUENCE [LARGE SCALE GENOMIC DNA]</scope>
    <source>
        <strain evidence="1">DSM 18205</strain>
    </source>
</reference>
<protein>
    <submittedName>
        <fullName evidence="1">Uncharacterized protein</fullName>
    </submittedName>
</protein>
<dbReference type="EMBL" id="ACBX02000031">
    <property type="protein sequence ID" value="EFB34711.1"/>
    <property type="molecule type" value="Genomic_DNA"/>
</dbReference>
<dbReference type="AlphaFoldDB" id="D1PF11"/>
<evidence type="ECO:0000313" key="1">
    <source>
        <dbReference type="EMBL" id="EFB34711.1"/>
    </source>
</evidence>
<accession>D1PF11</accession>
<dbReference type="Proteomes" id="UP000004477">
    <property type="component" value="Unassembled WGS sequence"/>
</dbReference>
<dbReference type="HOGENOM" id="CLU_1359365_0_0_10"/>
<proteinExistence type="predicted"/>
<name>D1PF11_9BACT</name>
<evidence type="ECO:0000313" key="2">
    <source>
        <dbReference type="Proteomes" id="UP000004477"/>
    </source>
</evidence>
<sequence>MVGILFDSIYTSEKYKVLTDMAFFLLYNFRGSFLYKILVSVAPLNTKVPAVDRGCTDFTTRLKIFLFSSNGTPTLIRIDLPHKGVPYIHYNVETFVSSGEENHRKIDCEIIDDKDIFTSLLEQVVNECPNLIQWKDSFAEDDKKVLKDMHIFLFLNELSLDYYQEQEDKKHLQLFSEFMGKTYTDIVDAITEGYFYLIGQK</sequence>
<comment type="caution">
    <text evidence="1">The sequence shown here is derived from an EMBL/GenBank/DDBJ whole genome shotgun (WGS) entry which is preliminary data.</text>
</comment>